<proteinExistence type="predicted"/>
<dbReference type="Pfam" id="PF25601">
    <property type="entry name" value="AAA_lid_14"/>
    <property type="match status" value="1"/>
</dbReference>
<sequence>MRILIIDDEPVLQDVLATLLRREGFAVVQATTAAEGLKAFEEQEVDLVLLDLMLPDRPGLEVLKELKSKDPEVCVIVITAFSSVESAITAMREGAFHYIPKPFKNQEVVLTVRKGLEQRQLRKENRVLRQRLEGLDRMVWRSQAMEEIIELVRRAAPSRSNILLTGESGTGKELLARAIHQLSPRAQGPFIVVNTSSVPHDLLETTLFGHVRGAFTGAVATKKGLFELADGGTIFLDEIGTVPLPTQAKLLRVIQEREFIPVGGEHVVRVDVRIIAATNADLQHMVAEGTFREDLYYRLNVITIKLPPLRERKEDIPALASFFLKRFGEENGKPHLTLSPRALDVLMAYHWPGNVRQLENVIERAVVLSPGPVIEPDLFPAEVLQPPSQPVEVSVPADGLDLKEAVNRYTKALIEASLARCGGVQRRAAQLLGVRPSTLNEMIRRLGITAEPAGGVARSSEKLS</sequence>
<dbReference type="FunFam" id="3.40.50.300:FF:000006">
    <property type="entry name" value="DNA-binding transcriptional regulator NtrC"/>
    <property type="match status" value="1"/>
</dbReference>
<reference evidence="14 15" key="1">
    <citation type="submission" date="2014-04" db="EMBL/GenBank/DDBJ databases">
        <title>The Genome Sequence of Thermoanaerobaculum aquaticum MP-01, The First Cultivated Group 23 Acidobacterium.</title>
        <authorList>
            <person name="Stamps B.W."/>
            <person name="Losey N.A."/>
            <person name="Lawson P.A."/>
            <person name="Stevenson B.S."/>
        </authorList>
    </citation>
    <scope>NUCLEOTIDE SEQUENCE [LARGE SCALE GENOMIC DNA]</scope>
    <source>
        <strain evidence="14 15">MP-01</strain>
    </source>
</reference>
<gene>
    <name evidence="14" type="ORF">EG19_07600</name>
</gene>
<evidence type="ECO:0000256" key="3">
    <source>
        <dbReference type="ARBA" id="ARBA00022553"/>
    </source>
</evidence>
<dbReference type="InterPro" id="IPR002197">
    <property type="entry name" value="HTH_Fis"/>
</dbReference>
<dbReference type="InterPro" id="IPR002078">
    <property type="entry name" value="Sigma_54_int"/>
</dbReference>
<dbReference type="PROSITE" id="PS00688">
    <property type="entry name" value="SIGMA54_INTERACT_3"/>
    <property type="match status" value="1"/>
</dbReference>
<dbReference type="AlphaFoldDB" id="A0A062XUQ7"/>
<evidence type="ECO:0000259" key="12">
    <source>
        <dbReference type="PROSITE" id="PS50045"/>
    </source>
</evidence>
<feature type="domain" description="Response regulatory" evidence="13">
    <location>
        <begin position="2"/>
        <end position="116"/>
    </location>
</feature>
<evidence type="ECO:0000313" key="14">
    <source>
        <dbReference type="EMBL" id="KDA53114.1"/>
    </source>
</evidence>
<dbReference type="CDD" id="cd00009">
    <property type="entry name" value="AAA"/>
    <property type="match status" value="1"/>
</dbReference>
<dbReference type="InterPro" id="IPR009057">
    <property type="entry name" value="Homeodomain-like_sf"/>
</dbReference>
<dbReference type="GO" id="GO:0006355">
    <property type="term" value="P:regulation of DNA-templated transcription"/>
    <property type="evidence" value="ECO:0007669"/>
    <property type="project" value="InterPro"/>
</dbReference>
<dbReference type="Pfam" id="PF00072">
    <property type="entry name" value="Response_reg"/>
    <property type="match status" value="1"/>
</dbReference>
<dbReference type="InterPro" id="IPR027417">
    <property type="entry name" value="P-loop_NTPase"/>
</dbReference>
<keyword evidence="7" id="KW-0805">Transcription regulation</keyword>
<dbReference type="OrthoDB" id="9803970at2"/>
<evidence type="ECO:0000256" key="11">
    <source>
        <dbReference type="PROSITE-ProRule" id="PRU00169"/>
    </source>
</evidence>
<accession>A0A062XUQ7</accession>
<dbReference type="GO" id="GO:0043565">
    <property type="term" value="F:sequence-specific DNA binding"/>
    <property type="evidence" value="ECO:0007669"/>
    <property type="project" value="InterPro"/>
</dbReference>
<dbReference type="InterPro" id="IPR011006">
    <property type="entry name" value="CheY-like_superfamily"/>
</dbReference>
<dbReference type="SUPFAM" id="SSF52172">
    <property type="entry name" value="CheY-like"/>
    <property type="match status" value="1"/>
</dbReference>
<comment type="caution">
    <text evidence="14">The sequence shown here is derived from an EMBL/GenBank/DDBJ whole genome shotgun (WGS) entry which is preliminary data.</text>
</comment>
<dbReference type="SUPFAM" id="SSF46689">
    <property type="entry name" value="Homeodomain-like"/>
    <property type="match status" value="1"/>
</dbReference>
<dbReference type="Gene3D" id="1.10.10.60">
    <property type="entry name" value="Homeodomain-like"/>
    <property type="match status" value="1"/>
</dbReference>
<keyword evidence="3 11" id="KW-0597">Phosphoprotein</keyword>
<dbReference type="InterPro" id="IPR025944">
    <property type="entry name" value="Sigma_54_int_dom_CS"/>
</dbReference>
<dbReference type="SMART" id="SM00448">
    <property type="entry name" value="REC"/>
    <property type="match status" value="1"/>
</dbReference>
<keyword evidence="8" id="KW-0238">DNA-binding</keyword>
<dbReference type="PROSITE" id="PS00676">
    <property type="entry name" value="SIGMA54_INTERACT_2"/>
    <property type="match status" value="1"/>
</dbReference>
<evidence type="ECO:0000256" key="2">
    <source>
        <dbReference type="ARBA" id="ARBA00022490"/>
    </source>
</evidence>
<keyword evidence="2" id="KW-0963">Cytoplasm</keyword>
<dbReference type="PANTHER" id="PTHR32071">
    <property type="entry name" value="TRANSCRIPTIONAL REGULATORY PROTEIN"/>
    <property type="match status" value="1"/>
</dbReference>
<evidence type="ECO:0000259" key="13">
    <source>
        <dbReference type="PROSITE" id="PS50110"/>
    </source>
</evidence>
<dbReference type="InterPro" id="IPR058031">
    <property type="entry name" value="AAA_lid_NorR"/>
</dbReference>
<dbReference type="InterPro" id="IPR025662">
    <property type="entry name" value="Sigma_54_int_dom_ATP-bd_1"/>
</dbReference>
<dbReference type="InterPro" id="IPR001789">
    <property type="entry name" value="Sig_transdc_resp-reg_receiver"/>
</dbReference>
<evidence type="ECO:0000256" key="5">
    <source>
        <dbReference type="ARBA" id="ARBA00022840"/>
    </source>
</evidence>
<dbReference type="SMART" id="SM00382">
    <property type="entry name" value="AAA"/>
    <property type="match status" value="1"/>
</dbReference>
<evidence type="ECO:0000256" key="6">
    <source>
        <dbReference type="ARBA" id="ARBA00023012"/>
    </source>
</evidence>
<dbReference type="GO" id="GO:0005737">
    <property type="term" value="C:cytoplasm"/>
    <property type="evidence" value="ECO:0007669"/>
    <property type="project" value="UniProtKB-SubCell"/>
</dbReference>
<dbReference type="PROSITE" id="PS50045">
    <property type="entry name" value="SIGMA54_INTERACT_4"/>
    <property type="match status" value="1"/>
</dbReference>
<dbReference type="STRING" id="1312852.EG19_07600"/>
<dbReference type="Gene3D" id="3.40.50.300">
    <property type="entry name" value="P-loop containing nucleotide triphosphate hydrolases"/>
    <property type="match status" value="1"/>
</dbReference>
<dbReference type="Gene3D" id="3.40.50.2300">
    <property type="match status" value="1"/>
</dbReference>
<dbReference type="Pfam" id="PF00158">
    <property type="entry name" value="Sigma54_activat"/>
    <property type="match status" value="1"/>
</dbReference>
<dbReference type="PRINTS" id="PR01590">
    <property type="entry name" value="HTHFIS"/>
</dbReference>
<keyword evidence="4" id="KW-0547">Nucleotide-binding</keyword>
<evidence type="ECO:0000256" key="7">
    <source>
        <dbReference type="ARBA" id="ARBA00023015"/>
    </source>
</evidence>
<feature type="domain" description="Sigma-54 factor interaction" evidence="12">
    <location>
        <begin position="138"/>
        <end position="367"/>
    </location>
</feature>
<dbReference type="InterPro" id="IPR003593">
    <property type="entry name" value="AAA+_ATPase"/>
</dbReference>
<evidence type="ECO:0000256" key="1">
    <source>
        <dbReference type="ARBA" id="ARBA00004496"/>
    </source>
</evidence>
<dbReference type="EMBL" id="JMFG01000030">
    <property type="protein sequence ID" value="KDA53114.1"/>
    <property type="molecule type" value="Genomic_DNA"/>
</dbReference>
<dbReference type="PROSITE" id="PS50110">
    <property type="entry name" value="RESPONSE_REGULATORY"/>
    <property type="match status" value="1"/>
</dbReference>
<protein>
    <recommendedName>
        <fullName evidence="16">Fis family transcriptional regulator</fullName>
    </recommendedName>
</protein>
<organism evidence="14 15">
    <name type="scientific">Thermoanaerobaculum aquaticum</name>
    <dbReference type="NCBI Taxonomy" id="1312852"/>
    <lineage>
        <taxon>Bacteria</taxon>
        <taxon>Pseudomonadati</taxon>
        <taxon>Acidobacteriota</taxon>
        <taxon>Thermoanaerobaculia</taxon>
        <taxon>Thermoanaerobaculales</taxon>
        <taxon>Thermoanaerobaculaceae</taxon>
        <taxon>Thermoanaerobaculum</taxon>
    </lineage>
</organism>
<feature type="modified residue" description="4-aspartylphosphate" evidence="11">
    <location>
        <position position="51"/>
    </location>
</feature>
<name>A0A062XUQ7_9BACT</name>
<dbReference type="SUPFAM" id="SSF52540">
    <property type="entry name" value="P-loop containing nucleoside triphosphate hydrolases"/>
    <property type="match status" value="1"/>
</dbReference>
<keyword evidence="6" id="KW-0902">Two-component regulatory system</keyword>
<comment type="subcellular location">
    <subcellularLocation>
        <location evidence="1">Cytoplasm</location>
    </subcellularLocation>
</comment>
<keyword evidence="5" id="KW-0067">ATP-binding</keyword>
<evidence type="ECO:0000256" key="9">
    <source>
        <dbReference type="ARBA" id="ARBA00023159"/>
    </source>
</evidence>
<dbReference type="GO" id="GO:0000160">
    <property type="term" value="P:phosphorelay signal transduction system"/>
    <property type="evidence" value="ECO:0007669"/>
    <property type="project" value="UniProtKB-KW"/>
</dbReference>
<evidence type="ECO:0000256" key="10">
    <source>
        <dbReference type="ARBA" id="ARBA00023163"/>
    </source>
</evidence>
<dbReference type="Proteomes" id="UP000027284">
    <property type="component" value="Unassembled WGS sequence"/>
</dbReference>
<evidence type="ECO:0000256" key="4">
    <source>
        <dbReference type="ARBA" id="ARBA00022741"/>
    </source>
</evidence>
<dbReference type="GO" id="GO:0005524">
    <property type="term" value="F:ATP binding"/>
    <property type="evidence" value="ECO:0007669"/>
    <property type="project" value="UniProtKB-KW"/>
</dbReference>
<dbReference type="InterPro" id="IPR025943">
    <property type="entry name" value="Sigma_54_int_dom_ATP-bd_2"/>
</dbReference>
<evidence type="ECO:0000256" key="8">
    <source>
        <dbReference type="ARBA" id="ARBA00023125"/>
    </source>
</evidence>
<keyword evidence="9" id="KW-0010">Activator</keyword>
<dbReference type="FunFam" id="1.10.8.60:FF:000014">
    <property type="entry name" value="DNA-binding transcriptional regulator NtrC"/>
    <property type="match status" value="1"/>
</dbReference>
<dbReference type="PROSITE" id="PS00675">
    <property type="entry name" value="SIGMA54_INTERACT_1"/>
    <property type="match status" value="1"/>
</dbReference>
<evidence type="ECO:0008006" key="16">
    <source>
        <dbReference type="Google" id="ProtNLM"/>
    </source>
</evidence>
<dbReference type="Pfam" id="PF02954">
    <property type="entry name" value="HTH_8"/>
    <property type="match status" value="1"/>
</dbReference>
<evidence type="ECO:0000313" key="15">
    <source>
        <dbReference type="Proteomes" id="UP000027284"/>
    </source>
</evidence>
<keyword evidence="15" id="KW-1185">Reference proteome</keyword>
<dbReference type="Gene3D" id="1.10.8.60">
    <property type="match status" value="1"/>
</dbReference>
<dbReference type="RefSeq" id="WP_053335218.1">
    <property type="nucleotide sequence ID" value="NZ_JMFG01000030.1"/>
</dbReference>
<dbReference type="FunFam" id="3.40.50.2300:FF:000018">
    <property type="entry name" value="DNA-binding transcriptional regulator NtrC"/>
    <property type="match status" value="1"/>
</dbReference>
<keyword evidence="10" id="KW-0804">Transcription</keyword>